<reference evidence="5 6" key="1">
    <citation type="journal article" date="2023" name="Int. J. Syst. Evol. Microbiol.">
        <title>Ligilactobacillus ubinensis sp. nov., a novel species isolated from the wild ferment of a durian fruit (Durio zibethinus).</title>
        <authorList>
            <person name="Heng Y.C."/>
            <person name="Menon N."/>
            <person name="Chen B."/>
            <person name="Loo B.Z.L."/>
            <person name="Wong G.W.J."/>
            <person name="Lim A.C.H."/>
            <person name="Silvaraju S."/>
            <person name="Kittelmann S."/>
        </authorList>
    </citation>
    <scope>NUCLEOTIDE SEQUENCE [LARGE SCALE GENOMIC DNA]</scope>
    <source>
        <strain evidence="5 6">WILCCON 0076</strain>
    </source>
</reference>
<dbReference type="EC" id="3.1.21.-" evidence="5"/>
<keyword evidence="3" id="KW-0812">Transmembrane</keyword>
<evidence type="ECO:0000259" key="4">
    <source>
        <dbReference type="Pfam" id="PF04471"/>
    </source>
</evidence>
<evidence type="ECO:0000256" key="1">
    <source>
        <dbReference type="ARBA" id="ARBA00022801"/>
    </source>
</evidence>
<dbReference type="InterPro" id="IPR011335">
    <property type="entry name" value="Restrct_endonuc-II-like"/>
</dbReference>
<gene>
    <name evidence="5" type="ORF">LB941_06425</name>
</gene>
<dbReference type="RefSeq" id="WP_253360461.1">
    <property type="nucleotide sequence ID" value="NZ_JAIULA010000010.1"/>
</dbReference>
<feature type="transmembrane region" description="Helical" evidence="3">
    <location>
        <begin position="33"/>
        <end position="52"/>
    </location>
</feature>
<dbReference type="SUPFAM" id="SSF52980">
    <property type="entry name" value="Restriction endonuclease-like"/>
    <property type="match status" value="1"/>
</dbReference>
<evidence type="ECO:0000256" key="2">
    <source>
        <dbReference type="SAM" id="Coils"/>
    </source>
</evidence>
<evidence type="ECO:0000313" key="5">
    <source>
        <dbReference type="EMBL" id="MCP0886968.1"/>
    </source>
</evidence>
<keyword evidence="1 5" id="KW-0378">Hydrolase</keyword>
<organism evidence="5 6">
    <name type="scientific">Ligilactobacillus ubinensis</name>
    <dbReference type="NCBI Taxonomy" id="2876789"/>
    <lineage>
        <taxon>Bacteria</taxon>
        <taxon>Bacillati</taxon>
        <taxon>Bacillota</taxon>
        <taxon>Bacilli</taxon>
        <taxon>Lactobacillales</taxon>
        <taxon>Lactobacillaceae</taxon>
        <taxon>Ligilactobacillus</taxon>
    </lineage>
</organism>
<feature type="domain" description="Restriction endonuclease type IV Mrr" evidence="4">
    <location>
        <begin position="213"/>
        <end position="323"/>
    </location>
</feature>
<sequence length="340" mass="39438">MDLIKKLLGWILVTINSFFIMFLMLTAILETPFAIILVILFIPFLVIGFKLVNKNPLAPFLNKLHKFYSLIKKGFNEEKEKALIKENAELNDLKRELEVKKRKALNSFTNWEREKDIQRILLLLKIRQHILLLEEISNSISTNKKIYYVEMLDSAINEKEKILKNRKNDLVKVNNSIDKLNEELDTVSSKYKKRKQYFTVIGEIIYDREISMLDSIDGIEFEKYIAYLFKYLGYTNIIRTQDTNDQGLDVIAEKNGEKVGIQCKLYSSPVGNFAVQQVIAGKTFYKLDKAMVITNNFFTDSAMKLAFGTDVILMDKGKLNKLIHEIACSGEYLPYNNDCH</sequence>
<dbReference type="Gene3D" id="3.40.1350.10">
    <property type="match status" value="1"/>
</dbReference>
<feature type="coiled-coil region" evidence="2">
    <location>
        <begin position="76"/>
        <end position="114"/>
    </location>
</feature>
<dbReference type="InterPro" id="IPR007560">
    <property type="entry name" value="Restrct_endonuc_IV_Mrr"/>
</dbReference>
<evidence type="ECO:0000313" key="6">
    <source>
        <dbReference type="Proteomes" id="UP001139006"/>
    </source>
</evidence>
<dbReference type="AlphaFoldDB" id="A0A9X2FMJ4"/>
<keyword evidence="3" id="KW-1133">Transmembrane helix</keyword>
<keyword evidence="5" id="KW-0540">Nuclease</keyword>
<dbReference type="Proteomes" id="UP001139006">
    <property type="component" value="Unassembled WGS sequence"/>
</dbReference>
<evidence type="ECO:0000256" key="3">
    <source>
        <dbReference type="SAM" id="Phobius"/>
    </source>
</evidence>
<comment type="caution">
    <text evidence="5">The sequence shown here is derived from an EMBL/GenBank/DDBJ whole genome shotgun (WGS) entry which is preliminary data.</text>
</comment>
<dbReference type="GO" id="GO:0015666">
    <property type="term" value="F:restriction endodeoxyribonuclease activity"/>
    <property type="evidence" value="ECO:0007669"/>
    <property type="project" value="TreeGrafter"/>
</dbReference>
<proteinExistence type="predicted"/>
<keyword evidence="3" id="KW-0472">Membrane</keyword>
<dbReference type="GO" id="GO:0003677">
    <property type="term" value="F:DNA binding"/>
    <property type="evidence" value="ECO:0007669"/>
    <property type="project" value="InterPro"/>
</dbReference>
<name>A0A9X2FMJ4_9LACO</name>
<dbReference type="PANTHER" id="PTHR30015:SF6">
    <property type="entry name" value="SLL1429 PROTEIN"/>
    <property type="match status" value="1"/>
</dbReference>
<feature type="transmembrane region" description="Helical" evidence="3">
    <location>
        <begin position="7"/>
        <end position="27"/>
    </location>
</feature>
<feature type="coiled-coil region" evidence="2">
    <location>
        <begin position="163"/>
        <end position="190"/>
    </location>
</feature>
<dbReference type="PANTHER" id="PTHR30015">
    <property type="entry name" value="MRR RESTRICTION SYSTEM PROTEIN"/>
    <property type="match status" value="1"/>
</dbReference>
<dbReference type="EMBL" id="JAIULA010000010">
    <property type="protein sequence ID" value="MCP0886968.1"/>
    <property type="molecule type" value="Genomic_DNA"/>
</dbReference>
<dbReference type="Pfam" id="PF04471">
    <property type="entry name" value="Mrr_cat"/>
    <property type="match status" value="1"/>
</dbReference>
<keyword evidence="6" id="KW-1185">Reference proteome</keyword>
<accession>A0A9X2FMJ4</accession>
<dbReference type="GO" id="GO:0009307">
    <property type="term" value="P:DNA restriction-modification system"/>
    <property type="evidence" value="ECO:0007669"/>
    <property type="project" value="InterPro"/>
</dbReference>
<keyword evidence="2" id="KW-0175">Coiled coil</keyword>
<protein>
    <submittedName>
        <fullName evidence="5">Restriction endonuclease</fullName>
        <ecNumber evidence="5">3.1.21.-</ecNumber>
    </submittedName>
</protein>
<keyword evidence="5" id="KW-0255">Endonuclease</keyword>
<dbReference type="InterPro" id="IPR011856">
    <property type="entry name" value="tRNA_endonuc-like_dom_sf"/>
</dbReference>
<dbReference type="InterPro" id="IPR052906">
    <property type="entry name" value="Type_IV_Methyl-Rstrct_Enzyme"/>
</dbReference>